<dbReference type="EMBL" id="BAAAPE010000028">
    <property type="protein sequence ID" value="GAA2103498.1"/>
    <property type="molecule type" value="Genomic_DNA"/>
</dbReference>
<comment type="caution">
    <text evidence="1">The sequence shown here is derived from an EMBL/GenBank/DDBJ whole genome shotgun (WGS) entry which is preliminary data.</text>
</comment>
<evidence type="ECO:0000313" key="2">
    <source>
        <dbReference type="Proteomes" id="UP001500016"/>
    </source>
</evidence>
<protein>
    <submittedName>
        <fullName evidence="1">Uncharacterized protein</fullName>
    </submittedName>
</protein>
<reference evidence="1 2" key="1">
    <citation type="journal article" date="2019" name="Int. J. Syst. Evol. Microbiol.">
        <title>The Global Catalogue of Microorganisms (GCM) 10K type strain sequencing project: providing services to taxonomists for standard genome sequencing and annotation.</title>
        <authorList>
            <consortium name="The Broad Institute Genomics Platform"/>
            <consortium name="The Broad Institute Genome Sequencing Center for Infectious Disease"/>
            <person name="Wu L."/>
            <person name="Ma J."/>
        </authorList>
    </citation>
    <scope>NUCLEOTIDE SEQUENCE [LARGE SCALE GENOMIC DNA]</scope>
    <source>
        <strain evidence="1 2">JCM 15478</strain>
    </source>
</reference>
<dbReference type="Proteomes" id="UP001500016">
    <property type="component" value="Unassembled WGS sequence"/>
</dbReference>
<keyword evidence="2" id="KW-1185">Reference proteome</keyword>
<gene>
    <name evidence="1" type="ORF">GCM10009801_78510</name>
</gene>
<accession>A0ABN2X2V8</accession>
<evidence type="ECO:0000313" key="1">
    <source>
        <dbReference type="EMBL" id="GAA2103498.1"/>
    </source>
</evidence>
<organism evidence="1 2">
    <name type="scientific">Streptomyces albiaxialis</name>
    <dbReference type="NCBI Taxonomy" id="329523"/>
    <lineage>
        <taxon>Bacteria</taxon>
        <taxon>Bacillati</taxon>
        <taxon>Actinomycetota</taxon>
        <taxon>Actinomycetes</taxon>
        <taxon>Kitasatosporales</taxon>
        <taxon>Streptomycetaceae</taxon>
        <taxon>Streptomyces</taxon>
    </lineage>
</organism>
<sequence length="64" mass="7292">MEPRDDTAGRLLSPYLSDELVYGDHLVRPHEKNCEQDFHFLGSDGRFALAVNDTQRSHDLVAHV</sequence>
<proteinExistence type="predicted"/>
<name>A0ABN2X2V8_9ACTN</name>